<gene>
    <name evidence="4" type="ORF">MECH1_V1_2757</name>
</gene>
<keyword evidence="4" id="KW-0762">Sugar transport</keyword>
<evidence type="ECO:0000256" key="1">
    <source>
        <dbReference type="ARBA" id="ARBA00008520"/>
    </source>
</evidence>
<dbReference type="InterPro" id="IPR006059">
    <property type="entry name" value="SBP"/>
</dbReference>
<proteinExistence type="inferred from homology"/>
<dbReference type="RefSeq" id="WP_348758042.1">
    <property type="nucleotide sequence ID" value="NZ_OZ026884.1"/>
</dbReference>
<comment type="similarity">
    <text evidence="1">Belongs to the bacterial solute-binding protein 1 family.</text>
</comment>
<keyword evidence="5" id="KW-1185">Reference proteome</keyword>
<dbReference type="Proteomes" id="UP001497493">
    <property type="component" value="Chromosome"/>
</dbReference>
<dbReference type="Pfam" id="PF01547">
    <property type="entry name" value="SBP_bac_1"/>
    <property type="match status" value="1"/>
</dbReference>
<protein>
    <submittedName>
        <fullName evidence="4">Multiple sugar transport system substrate-binding protein</fullName>
    </submittedName>
</protein>
<dbReference type="Gene3D" id="3.40.190.10">
    <property type="entry name" value="Periplasmic binding protein-like II"/>
    <property type="match status" value="2"/>
</dbReference>
<evidence type="ECO:0000313" key="4">
    <source>
        <dbReference type="EMBL" id="CAL1241533.1"/>
    </source>
</evidence>
<accession>A0ABM9NLK6</accession>
<keyword evidence="3" id="KW-0732">Signal</keyword>
<organism evidence="4 5">
    <name type="scientific">Candidatus Methylocalor cossyra</name>
    <dbReference type="NCBI Taxonomy" id="3108543"/>
    <lineage>
        <taxon>Bacteria</taxon>
        <taxon>Pseudomonadati</taxon>
        <taxon>Pseudomonadota</taxon>
        <taxon>Gammaproteobacteria</taxon>
        <taxon>Methylococcales</taxon>
        <taxon>Methylococcaceae</taxon>
        <taxon>Candidatus Methylocalor</taxon>
    </lineage>
</organism>
<keyword evidence="2" id="KW-0813">Transport</keyword>
<dbReference type="PANTHER" id="PTHR30061">
    <property type="entry name" value="MALTOSE-BINDING PERIPLASMIC PROTEIN"/>
    <property type="match status" value="1"/>
</dbReference>
<sequence>MEASIAMFFRPLFAWIVAVLVSACSGTPEPTTVQFWAMGREGEAVAALLPEFERRHPGLRVQVQQIPWSAAHEKLLTAYAGGTLPDLFQVGNTWLPEFWALRAIDSLEARFSPVGVLPREDFFPGILATNEIDGQLYGLPWYVDTRLLFYRKDLLARAGFAEPPRSWREWCAAMAAIRALPNGEHYPLLLPMNEWQVPMILGLQLGAAPLRDGDRYGNFRSPAFGKAFAFYLELFRQGFAPAVAEAQIANLYQEFARGYVAMVITGPWNLGEFERRLPADLKAQWATAPLPGPDAEYPGLSLAAGASLALARDSRHKAEAWKLMEFLAEPRWQVELYRRTGDLPARRSAWRSPELVAEPRVRAFAAQLERVVPVPRIPEWERIAAKLAQYAEKAVRGELDAAAALAGLDAEVDRILEKRRWLLGRAAP</sequence>
<dbReference type="EMBL" id="OZ026884">
    <property type="protein sequence ID" value="CAL1241533.1"/>
    <property type="molecule type" value="Genomic_DNA"/>
</dbReference>
<dbReference type="PANTHER" id="PTHR30061:SF50">
    <property type="entry name" value="MALTOSE_MALTODEXTRIN-BINDING PERIPLASMIC PROTEIN"/>
    <property type="match status" value="1"/>
</dbReference>
<reference evidence="4 5" key="1">
    <citation type="submission" date="2024-04" db="EMBL/GenBank/DDBJ databases">
        <authorList>
            <person name="Cremers G."/>
        </authorList>
    </citation>
    <scope>NUCLEOTIDE SEQUENCE [LARGE SCALE GENOMIC DNA]</scope>
    <source>
        <strain evidence="4">MeCH1-AG</strain>
    </source>
</reference>
<evidence type="ECO:0000256" key="3">
    <source>
        <dbReference type="ARBA" id="ARBA00022729"/>
    </source>
</evidence>
<name>A0ABM9NLK6_9GAMM</name>
<evidence type="ECO:0000256" key="2">
    <source>
        <dbReference type="ARBA" id="ARBA00022448"/>
    </source>
</evidence>
<dbReference type="SUPFAM" id="SSF53850">
    <property type="entry name" value="Periplasmic binding protein-like II"/>
    <property type="match status" value="1"/>
</dbReference>
<evidence type="ECO:0000313" key="5">
    <source>
        <dbReference type="Proteomes" id="UP001497493"/>
    </source>
</evidence>